<feature type="transmembrane region" description="Helical" evidence="1">
    <location>
        <begin position="53"/>
        <end position="82"/>
    </location>
</feature>
<evidence type="ECO:0000256" key="1">
    <source>
        <dbReference type="SAM" id="Phobius"/>
    </source>
</evidence>
<dbReference type="GeneID" id="76197664"/>
<organism evidence="2 3">
    <name type="scientific">Helicobacter heilmannii</name>
    <dbReference type="NCBI Taxonomy" id="35817"/>
    <lineage>
        <taxon>Bacteria</taxon>
        <taxon>Pseudomonadati</taxon>
        <taxon>Campylobacterota</taxon>
        <taxon>Epsilonproteobacteria</taxon>
        <taxon>Campylobacterales</taxon>
        <taxon>Helicobacteraceae</taxon>
        <taxon>Helicobacter</taxon>
    </lineage>
</organism>
<feature type="transmembrane region" description="Helical" evidence="1">
    <location>
        <begin position="25"/>
        <end position="41"/>
    </location>
</feature>
<accession>A0A0K2YAI1</accession>
<keyword evidence="3" id="KW-1185">Reference proteome</keyword>
<dbReference type="EMBL" id="CDMK01000003">
    <property type="protein sequence ID" value="CRI35197.1"/>
    <property type="molecule type" value="Genomic_DNA"/>
</dbReference>
<dbReference type="Proteomes" id="UP000046090">
    <property type="component" value="Unassembled WGS sequence"/>
</dbReference>
<name>A0A0K2YAI1_HELHE</name>
<evidence type="ECO:0000313" key="3">
    <source>
        <dbReference type="Proteomes" id="UP000046090"/>
    </source>
</evidence>
<keyword evidence="1" id="KW-1133">Transmembrane helix</keyword>
<keyword evidence="1" id="KW-0812">Transmembrane</keyword>
<dbReference type="AlphaFoldDB" id="A0A0K2YAI1"/>
<sequence>MRLNLTYTRCVLAVLTFYLYNNLQALYPTLPPLLSLLFILFKNREEVRVQDRYVLSIFAGLLFFEAIHQEPLGILILLFILYEKIVVQFVLRAFEDHILWEAFHMLSIYVLYTLLLSTLHDTPIAPWDRLLTYTGIEFILWRVYARA</sequence>
<evidence type="ECO:0000313" key="2">
    <source>
        <dbReference type="EMBL" id="CRI35197.1"/>
    </source>
</evidence>
<gene>
    <name evidence="2" type="ORF">HHE01_01950</name>
</gene>
<reference evidence="3" key="1">
    <citation type="submission" date="2014-12" db="EMBL/GenBank/DDBJ databases">
        <authorList>
            <person name="Smet A."/>
        </authorList>
    </citation>
    <scope>NUCLEOTIDE SEQUENCE [LARGE SCALE GENOMIC DNA]</scope>
</reference>
<proteinExistence type="predicted"/>
<dbReference type="RefSeq" id="WP_015107349.1">
    <property type="nucleotide sequence ID" value="NZ_CDMK01000003.1"/>
</dbReference>
<keyword evidence="1" id="KW-0472">Membrane</keyword>
<feature type="transmembrane region" description="Helical" evidence="1">
    <location>
        <begin position="102"/>
        <end position="119"/>
    </location>
</feature>
<protein>
    <submittedName>
        <fullName evidence="2">Putative</fullName>
    </submittedName>
</protein>